<protein>
    <submittedName>
        <fullName evidence="1">Uncharacterized protein</fullName>
    </submittedName>
</protein>
<evidence type="ECO:0000313" key="1">
    <source>
        <dbReference type="EMBL" id="GBP01029.1"/>
    </source>
</evidence>
<sequence>MAFTIRRALGCGRRALADPFGVPGPTSTRADRRSERLHSANVIAVSIWKSVPQIVKANGLKCTVMESAADGGLRSSPRHRSTWPNRAGPGRRGVTFGIVVARVGNFFSCGRRFPGRVDTIPKVRVRIIFVVKIFVTKMQARLIDGARAGASADPPGIGRAKIGRR</sequence>
<evidence type="ECO:0000313" key="2">
    <source>
        <dbReference type="Proteomes" id="UP000299102"/>
    </source>
</evidence>
<dbReference type="Proteomes" id="UP000299102">
    <property type="component" value="Unassembled WGS sequence"/>
</dbReference>
<organism evidence="1 2">
    <name type="scientific">Eumeta variegata</name>
    <name type="common">Bagworm moth</name>
    <name type="synonym">Eumeta japonica</name>
    <dbReference type="NCBI Taxonomy" id="151549"/>
    <lineage>
        <taxon>Eukaryota</taxon>
        <taxon>Metazoa</taxon>
        <taxon>Ecdysozoa</taxon>
        <taxon>Arthropoda</taxon>
        <taxon>Hexapoda</taxon>
        <taxon>Insecta</taxon>
        <taxon>Pterygota</taxon>
        <taxon>Neoptera</taxon>
        <taxon>Endopterygota</taxon>
        <taxon>Lepidoptera</taxon>
        <taxon>Glossata</taxon>
        <taxon>Ditrysia</taxon>
        <taxon>Tineoidea</taxon>
        <taxon>Psychidae</taxon>
        <taxon>Oiketicinae</taxon>
        <taxon>Eumeta</taxon>
    </lineage>
</organism>
<gene>
    <name evidence="1" type="ORF">EVAR_102370_1</name>
</gene>
<name>A0A4C1SFV0_EUMVA</name>
<comment type="caution">
    <text evidence="1">The sequence shown here is derived from an EMBL/GenBank/DDBJ whole genome shotgun (WGS) entry which is preliminary data.</text>
</comment>
<keyword evidence="2" id="KW-1185">Reference proteome</keyword>
<dbReference type="EMBL" id="BGZK01003411">
    <property type="protein sequence ID" value="GBP01029.1"/>
    <property type="molecule type" value="Genomic_DNA"/>
</dbReference>
<accession>A0A4C1SFV0</accession>
<reference evidence="1 2" key="1">
    <citation type="journal article" date="2019" name="Commun. Biol.">
        <title>The bagworm genome reveals a unique fibroin gene that provides high tensile strength.</title>
        <authorList>
            <person name="Kono N."/>
            <person name="Nakamura H."/>
            <person name="Ohtoshi R."/>
            <person name="Tomita M."/>
            <person name="Numata K."/>
            <person name="Arakawa K."/>
        </authorList>
    </citation>
    <scope>NUCLEOTIDE SEQUENCE [LARGE SCALE GENOMIC DNA]</scope>
</reference>
<proteinExistence type="predicted"/>
<dbReference type="AlphaFoldDB" id="A0A4C1SFV0"/>